<dbReference type="EnsemblMetazoa" id="Aqu2.1.09460_001">
    <property type="protein sequence ID" value="Aqu2.1.09460_001"/>
    <property type="gene ID" value="Aqu2.1.09460"/>
</dbReference>
<keyword evidence="1" id="KW-0175">Coiled coil</keyword>
<feature type="compositionally biased region" description="Pro residues" evidence="2">
    <location>
        <begin position="219"/>
        <end position="229"/>
    </location>
</feature>
<evidence type="ECO:0000256" key="2">
    <source>
        <dbReference type="SAM" id="MobiDB-lite"/>
    </source>
</evidence>
<sequence>ELPVRLSVCHPYWKPVTLYPSLINRPSLSIQLTEIQAVRESLWVLLGVRRSCVYYISEGGVVTVRNGITLSHLSLKSLARILETFAELATKLNRFRRVVMATQSPGGERVSQTQEAFADSLNCYLLSVDEALQKIEKKVSEKREFISLLNLSNKLNSLNLQVSALTSVDLCSCSTPKSLLDGLWLLLSTYDPIGPVGCDVIRYRGPGHEGEAPQAQQQQPPPPAPRPPAQPLLATPLYITALVVIISVMLVGFCLFSYFTFYFGGLMEEQRTLRLANAELTKVKGDLKKELERTRNECSINREKDKANFEDLLKKQKEVFDDLMNKSKEETKQSALERHQDKEKEETNRMGIYTNVVEKREEDYVECKDKLTQYQNKVEQLQKNETRIVADFTNAVTQCKVETSFKTSQLESCEARLNNSMTLMKEKGIDVFY</sequence>
<evidence type="ECO:0000313" key="4">
    <source>
        <dbReference type="EnsemblMetazoa" id="Aqu2.1.09460_001"/>
    </source>
</evidence>
<keyword evidence="3" id="KW-0812">Transmembrane</keyword>
<proteinExistence type="predicted"/>
<accession>A0A1X7T4Z9</accession>
<keyword evidence="3" id="KW-0472">Membrane</keyword>
<feature type="coiled-coil region" evidence="1">
    <location>
        <begin position="277"/>
        <end position="391"/>
    </location>
</feature>
<keyword evidence="3" id="KW-1133">Transmembrane helix</keyword>
<feature type="region of interest" description="Disordered" evidence="2">
    <location>
        <begin position="207"/>
        <end position="229"/>
    </location>
</feature>
<evidence type="ECO:0000256" key="3">
    <source>
        <dbReference type="SAM" id="Phobius"/>
    </source>
</evidence>
<dbReference type="STRING" id="400682.A0A1X7T4Z9"/>
<name>A0A1X7T4Z9_AMPQE</name>
<dbReference type="AlphaFoldDB" id="A0A1X7T4Z9"/>
<feature type="transmembrane region" description="Helical" evidence="3">
    <location>
        <begin position="237"/>
        <end position="264"/>
    </location>
</feature>
<evidence type="ECO:0000256" key="1">
    <source>
        <dbReference type="SAM" id="Coils"/>
    </source>
</evidence>
<dbReference type="Pfam" id="PF20685">
    <property type="entry name" value="GCP5-Mod21_C"/>
    <property type="match status" value="1"/>
</dbReference>
<reference evidence="4" key="1">
    <citation type="submission" date="2017-05" db="UniProtKB">
        <authorList>
            <consortium name="EnsemblMetazoa"/>
        </authorList>
    </citation>
    <scope>IDENTIFICATION</scope>
</reference>
<dbReference type="eggNOG" id="KOG4344">
    <property type="taxonomic scope" value="Eukaryota"/>
</dbReference>
<protein>
    <submittedName>
        <fullName evidence="4">Uncharacterized protein</fullName>
    </submittedName>
</protein>
<dbReference type="InParanoid" id="A0A1X7T4Z9"/>
<organism evidence="4">
    <name type="scientific">Amphimedon queenslandica</name>
    <name type="common">Sponge</name>
    <dbReference type="NCBI Taxonomy" id="400682"/>
    <lineage>
        <taxon>Eukaryota</taxon>
        <taxon>Metazoa</taxon>
        <taxon>Porifera</taxon>
        <taxon>Demospongiae</taxon>
        <taxon>Heteroscleromorpha</taxon>
        <taxon>Haplosclerida</taxon>
        <taxon>Niphatidae</taxon>
        <taxon>Amphimedon</taxon>
    </lineage>
</organism>